<dbReference type="Proteomes" id="UP000095280">
    <property type="component" value="Unplaced"/>
</dbReference>
<evidence type="ECO:0000313" key="2">
    <source>
        <dbReference type="WBParaSite" id="maker-uti_cns_0000341-snap-gene-1.17-mRNA-1"/>
    </source>
</evidence>
<keyword evidence="1" id="KW-1185">Reference proteome</keyword>
<proteinExistence type="predicted"/>
<evidence type="ECO:0000313" key="1">
    <source>
        <dbReference type="Proteomes" id="UP000095280"/>
    </source>
</evidence>
<reference evidence="2" key="1">
    <citation type="submission" date="2016-11" db="UniProtKB">
        <authorList>
            <consortium name="WormBaseParasite"/>
        </authorList>
    </citation>
    <scope>IDENTIFICATION</scope>
</reference>
<sequence length="173" mass="19141">MQANLLCPWMVGKDSVKGFPILPGNGWDNLRNREMGPVADVSLSADCSLSVDGFYALPAQVLAYPIKESHVSLISKVIEHSSNYTSSTSRSINAGGGGSFLDGHFGIDGQFSEEFQEVKETLLYSKTQVGRTQLRYKMYVARMLPKFRLSRTFKDQLIDIGKAVQQNLTNSAR</sequence>
<dbReference type="AlphaFoldDB" id="A0A1I8FZI5"/>
<dbReference type="WBParaSite" id="maker-uti_cns_0000341-snap-gene-1.17-mRNA-1">
    <property type="protein sequence ID" value="maker-uti_cns_0000341-snap-gene-1.17-mRNA-1"/>
    <property type="gene ID" value="maker-uti_cns_0000341-snap-gene-1.17"/>
</dbReference>
<organism evidence="1 2">
    <name type="scientific">Macrostomum lignano</name>
    <dbReference type="NCBI Taxonomy" id="282301"/>
    <lineage>
        <taxon>Eukaryota</taxon>
        <taxon>Metazoa</taxon>
        <taxon>Spiralia</taxon>
        <taxon>Lophotrochozoa</taxon>
        <taxon>Platyhelminthes</taxon>
        <taxon>Rhabditophora</taxon>
        <taxon>Macrostomorpha</taxon>
        <taxon>Macrostomida</taxon>
        <taxon>Macrostomidae</taxon>
        <taxon>Macrostomum</taxon>
    </lineage>
</organism>
<name>A0A1I8FZI5_9PLAT</name>
<protein>
    <submittedName>
        <fullName evidence="2">NPH3 domain-containing protein</fullName>
    </submittedName>
</protein>
<accession>A0A1I8FZI5</accession>